<keyword evidence="4 7" id="KW-0560">Oxidoreductase</keyword>
<dbReference type="GO" id="GO:0005506">
    <property type="term" value="F:iron ion binding"/>
    <property type="evidence" value="ECO:0007669"/>
    <property type="project" value="InterPro"/>
</dbReference>
<keyword evidence="6 7" id="KW-0503">Monooxygenase</keyword>
<dbReference type="GO" id="GO:0016705">
    <property type="term" value="F:oxidoreductase activity, acting on paired donors, with incorporation or reduction of molecular oxygen"/>
    <property type="evidence" value="ECO:0007669"/>
    <property type="project" value="InterPro"/>
</dbReference>
<dbReference type="GO" id="GO:0004497">
    <property type="term" value="F:monooxygenase activity"/>
    <property type="evidence" value="ECO:0007669"/>
    <property type="project" value="UniProtKB-KW"/>
</dbReference>
<dbReference type="PROSITE" id="PS00086">
    <property type="entry name" value="CYTOCHROME_P450"/>
    <property type="match status" value="1"/>
</dbReference>
<dbReference type="Proteomes" id="UP001240236">
    <property type="component" value="Unassembled WGS sequence"/>
</dbReference>
<keyword evidence="9" id="KW-1185">Reference proteome</keyword>
<dbReference type="SUPFAM" id="SSF48264">
    <property type="entry name" value="Cytochrome P450"/>
    <property type="match status" value="1"/>
</dbReference>
<dbReference type="PANTHER" id="PTHR46696">
    <property type="entry name" value="P450, PUTATIVE (EUROFUNG)-RELATED"/>
    <property type="match status" value="1"/>
</dbReference>
<organism evidence="8 9">
    <name type="scientific">Catenuloplanes indicus</name>
    <dbReference type="NCBI Taxonomy" id="137267"/>
    <lineage>
        <taxon>Bacteria</taxon>
        <taxon>Bacillati</taxon>
        <taxon>Actinomycetota</taxon>
        <taxon>Actinomycetes</taxon>
        <taxon>Micromonosporales</taxon>
        <taxon>Micromonosporaceae</taxon>
        <taxon>Catenuloplanes</taxon>
    </lineage>
</organism>
<dbReference type="Pfam" id="PF00067">
    <property type="entry name" value="p450"/>
    <property type="match status" value="1"/>
</dbReference>
<comment type="caution">
    <text evidence="8">The sequence shown here is derived from an EMBL/GenBank/DDBJ whole genome shotgun (WGS) entry which is preliminary data.</text>
</comment>
<dbReference type="RefSeq" id="WP_307245821.1">
    <property type="nucleotide sequence ID" value="NZ_JAUSUZ010000001.1"/>
</dbReference>
<evidence type="ECO:0000256" key="5">
    <source>
        <dbReference type="ARBA" id="ARBA00023004"/>
    </source>
</evidence>
<dbReference type="AlphaFoldDB" id="A0AAE3W588"/>
<dbReference type="InterPro" id="IPR036396">
    <property type="entry name" value="Cyt_P450_sf"/>
</dbReference>
<keyword evidence="2 7" id="KW-0349">Heme</keyword>
<keyword evidence="5 7" id="KW-0408">Iron</keyword>
<dbReference type="InterPro" id="IPR001128">
    <property type="entry name" value="Cyt_P450"/>
</dbReference>
<evidence type="ECO:0000313" key="9">
    <source>
        <dbReference type="Proteomes" id="UP001240236"/>
    </source>
</evidence>
<dbReference type="Gene3D" id="1.10.630.10">
    <property type="entry name" value="Cytochrome P450"/>
    <property type="match status" value="1"/>
</dbReference>
<evidence type="ECO:0000313" key="8">
    <source>
        <dbReference type="EMBL" id="MDQ0370103.1"/>
    </source>
</evidence>
<evidence type="ECO:0000256" key="6">
    <source>
        <dbReference type="ARBA" id="ARBA00023033"/>
    </source>
</evidence>
<evidence type="ECO:0000256" key="7">
    <source>
        <dbReference type="RuleBase" id="RU000461"/>
    </source>
</evidence>
<dbReference type="GO" id="GO:0020037">
    <property type="term" value="F:heme binding"/>
    <property type="evidence" value="ECO:0007669"/>
    <property type="project" value="InterPro"/>
</dbReference>
<dbReference type="GO" id="GO:0017000">
    <property type="term" value="P:antibiotic biosynthetic process"/>
    <property type="evidence" value="ECO:0007669"/>
    <property type="project" value="UniProtKB-ARBA"/>
</dbReference>
<dbReference type="InterPro" id="IPR002397">
    <property type="entry name" value="Cyt_P450_B"/>
</dbReference>
<dbReference type="PRINTS" id="PR00385">
    <property type="entry name" value="P450"/>
</dbReference>
<keyword evidence="3 7" id="KW-0479">Metal-binding</keyword>
<evidence type="ECO:0000256" key="3">
    <source>
        <dbReference type="ARBA" id="ARBA00022723"/>
    </source>
</evidence>
<sequence>MTDVFTDPDRYADMTAWHREVAELRARAPIHRVTADGFDPFWAVVGHAEVLEIERRPELFPNAAQPWVMNRADLDAQRAAGPAPRTLIHMNGDEHAAYRRLGNDWFRPASLAALQVRLDELAGQAIDRMSALDGRCDFASDVAQPYPLKVILELMGLPEEEYPRVVALTQDFFARDGDAAVLANLFGYMLALTAARRENPSGDLASAVSNGTIGGAPIGDVEAVSYHMMVATSGYESTAKALTGGMWALATNPEQLARLRRNPDLIDGAVDEMVRYSSPVRHMMRTAAADTRVGDVDIAAGDWLLLSFTGANRDPKKFPDPDAFDVARPNAANHLAFGFGPHHCMGAALARMEMRTFFRRLLPRLEWVTLDGEPALTDTTFIGGLRTLPIRYRLAD</sequence>
<evidence type="ECO:0000256" key="4">
    <source>
        <dbReference type="ARBA" id="ARBA00023002"/>
    </source>
</evidence>
<comment type="similarity">
    <text evidence="1 7">Belongs to the cytochrome P450 family.</text>
</comment>
<dbReference type="FunFam" id="1.10.630.10:FF:000018">
    <property type="entry name" value="Cytochrome P450 monooxygenase"/>
    <property type="match status" value="1"/>
</dbReference>
<evidence type="ECO:0000256" key="1">
    <source>
        <dbReference type="ARBA" id="ARBA00010617"/>
    </source>
</evidence>
<name>A0AAE3W588_9ACTN</name>
<dbReference type="InterPro" id="IPR017972">
    <property type="entry name" value="Cyt_P450_CS"/>
</dbReference>
<dbReference type="PRINTS" id="PR00359">
    <property type="entry name" value="BP450"/>
</dbReference>
<gene>
    <name evidence="8" type="ORF">J2S42_006772</name>
</gene>
<accession>A0AAE3W588</accession>
<reference evidence="8 9" key="1">
    <citation type="submission" date="2023-07" db="EMBL/GenBank/DDBJ databases">
        <title>Sequencing the genomes of 1000 actinobacteria strains.</title>
        <authorList>
            <person name="Klenk H.-P."/>
        </authorList>
    </citation>
    <scope>NUCLEOTIDE SEQUENCE [LARGE SCALE GENOMIC DNA]</scope>
    <source>
        <strain evidence="8 9">DSM 44709</strain>
    </source>
</reference>
<protein>
    <submittedName>
        <fullName evidence="8">Cytochrome P450</fullName>
    </submittedName>
</protein>
<dbReference type="EMBL" id="JAUSUZ010000001">
    <property type="protein sequence ID" value="MDQ0370103.1"/>
    <property type="molecule type" value="Genomic_DNA"/>
</dbReference>
<dbReference type="PANTHER" id="PTHR46696:SF1">
    <property type="entry name" value="CYTOCHROME P450 YJIB-RELATED"/>
    <property type="match status" value="1"/>
</dbReference>
<proteinExistence type="inferred from homology"/>
<evidence type="ECO:0000256" key="2">
    <source>
        <dbReference type="ARBA" id="ARBA00022617"/>
    </source>
</evidence>